<evidence type="ECO:0000256" key="1">
    <source>
        <dbReference type="SAM" id="MobiDB-lite"/>
    </source>
</evidence>
<dbReference type="Proteomes" id="UP001558613">
    <property type="component" value="Unassembled WGS sequence"/>
</dbReference>
<evidence type="ECO:0000313" key="3">
    <source>
        <dbReference type="Proteomes" id="UP001558613"/>
    </source>
</evidence>
<evidence type="ECO:0000313" key="2">
    <source>
        <dbReference type="EMBL" id="KAL1267006.1"/>
    </source>
</evidence>
<comment type="caution">
    <text evidence="2">The sequence shown here is derived from an EMBL/GenBank/DDBJ whole genome shotgun (WGS) entry which is preliminary data.</text>
</comment>
<proteinExistence type="predicted"/>
<name>A0ABR3MQV3_9TELE</name>
<sequence>MRMKAAPLLWPVLSAKSGPRRKGGRVKSCQNSPANGCDVCIWYRSGDGAQGAAVKPDTSQAGRAGGVP</sequence>
<accession>A0ABR3MQV3</accession>
<dbReference type="EMBL" id="JAYMGO010000010">
    <property type="protein sequence ID" value="KAL1267006.1"/>
    <property type="molecule type" value="Genomic_DNA"/>
</dbReference>
<organism evidence="2 3">
    <name type="scientific">Cirrhinus molitorella</name>
    <name type="common">mud carp</name>
    <dbReference type="NCBI Taxonomy" id="172907"/>
    <lineage>
        <taxon>Eukaryota</taxon>
        <taxon>Metazoa</taxon>
        <taxon>Chordata</taxon>
        <taxon>Craniata</taxon>
        <taxon>Vertebrata</taxon>
        <taxon>Euteleostomi</taxon>
        <taxon>Actinopterygii</taxon>
        <taxon>Neopterygii</taxon>
        <taxon>Teleostei</taxon>
        <taxon>Ostariophysi</taxon>
        <taxon>Cypriniformes</taxon>
        <taxon>Cyprinidae</taxon>
        <taxon>Labeoninae</taxon>
        <taxon>Labeonini</taxon>
        <taxon>Cirrhinus</taxon>
    </lineage>
</organism>
<feature type="region of interest" description="Disordered" evidence="1">
    <location>
        <begin position="49"/>
        <end position="68"/>
    </location>
</feature>
<protein>
    <recommendedName>
        <fullName evidence="4">Prolactin receptor</fullName>
    </recommendedName>
</protein>
<reference evidence="2 3" key="1">
    <citation type="submission" date="2023-09" db="EMBL/GenBank/DDBJ databases">
        <authorList>
            <person name="Wang M."/>
        </authorList>
    </citation>
    <scope>NUCLEOTIDE SEQUENCE [LARGE SCALE GENOMIC DNA]</scope>
    <source>
        <strain evidence="2">GT-2023</strain>
        <tissue evidence="2">Liver</tissue>
    </source>
</reference>
<keyword evidence="3" id="KW-1185">Reference proteome</keyword>
<evidence type="ECO:0008006" key="4">
    <source>
        <dbReference type="Google" id="ProtNLM"/>
    </source>
</evidence>
<gene>
    <name evidence="2" type="ORF">QQF64_002681</name>
</gene>